<evidence type="ECO:0000259" key="9">
    <source>
        <dbReference type="Pfam" id="PF08335"/>
    </source>
</evidence>
<keyword evidence="2 7" id="KW-0548">Nucleotidyltransferase</keyword>
<dbReference type="InterPro" id="IPR005190">
    <property type="entry name" value="GlnE_rpt_dom"/>
</dbReference>
<feature type="domain" description="Glutamate-ammonia ligase adenylyltransferase repeated" evidence="8">
    <location>
        <begin position="42"/>
        <end position="285"/>
    </location>
</feature>
<comment type="caution">
    <text evidence="10">The sequence shown here is derived from an EMBL/GenBank/DDBJ whole genome shotgun (WGS) entry which is preliminary data.</text>
</comment>
<dbReference type="Gene3D" id="1.20.120.1510">
    <property type="match status" value="1"/>
</dbReference>
<dbReference type="OrthoDB" id="9759366at2"/>
<comment type="catalytic activity">
    <reaction evidence="7">
        <text>[glutamine synthetase]-O(4)-(5'-adenylyl)-L-tyrosine + phosphate = [glutamine synthetase]-L-tyrosine + ADP</text>
        <dbReference type="Rhea" id="RHEA:43716"/>
        <dbReference type="Rhea" id="RHEA-COMP:10660"/>
        <dbReference type="Rhea" id="RHEA-COMP:10661"/>
        <dbReference type="ChEBI" id="CHEBI:43474"/>
        <dbReference type="ChEBI" id="CHEBI:46858"/>
        <dbReference type="ChEBI" id="CHEBI:83624"/>
        <dbReference type="ChEBI" id="CHEBI:456216"/>
        <dbReference type="EC" id="2.7.7.89"/>
    </reaction>
</comment>
<dbReference type="NCBIfam" id="NF008292">
    <property type="entry name" value="PRK11072.1"/>
    <property type="match status" value="1"/>
</dbReference>
<dbReference type="EC" id="2.7.7.89" evidence="7"/>
<feature type="region of interest" description="Adenylyl removase" evidence="7">
    <location>
        <begin position="1"/>
        <end position="449"/>
    </location>
</feature>
<accession>A0A1V8M4Z0</accession>
<dbReference type="STRING" id="1420851.AU255_01565"/>
<sequence length="950" mass="109008">MFSLDNIPPQLHDTANMHIEHFNDSLARLELDFPENLQVISTLPKVFCCSEFVAQTCKRQPQFMLDLINSGDLFSADVRGSYKSQLSIYTFQNEAELMKILRQFRNQQMLRIAWRDLAGWSELDETLSDLTTLAESCIQFTLDYLYQQACNRRGIPVLFDGTEQGLVILGMGKLGAWELNYSSDIDLIFAYQQDGVLTDRKETSYGEFFSRICRQLVKILDEITADGFVFRTDIRLRPFGDSGPVIMTFDGLENYYQTQAREWERYAMVKVRAVAGDTRGGEKFMELIKPFVYRRYLDYGAFEELRSLKQQITQELQRKDRMDNVKLGPGGIREIEFIGQAFQLIRGGQDVALQERRIQHILVLLGEKELISAEDSQQLLSSYRFLRRVENHIQEFQDRQAHDLPKSERDQTILAFSLGYEGWDSFKAALDQVRMQVHNVFKEVFSMPDSAAQSPSTSTEIWMGLDHEDSSLNRLAKLGYRKPEQIYSLLNQFKNTSAIKRLTSKGASNLDKLVPKMIDMLAKEKNAYVTLQRLSALFENLAGRNVYLALLVENEKALQQLITLASASPWISKYLSTYPALFDELLDTRSLYEPLDKVALQQQLAQLIENIELADTEQMMIALRKFKHINVLRVAAADIMGAVPLMVVSDYLSYIAEVILEQAVKIAWHILAEKHGIPPDTSDEKMRFGILGFGKLGGIELSYSSDLDLIFIYDYPDSYALTDGGKKITSAQFYATLGQRIRSLLNTQMLSGMAYEIDMRLRPNGDSGLLVSDLNSYENYLKDQAWTWEHQALVRGRFITGDKETQTKYEAIRHRILCLTRNEAELKQKVCEMREKMRETLDKSDKQSFSLKQGIGGITDIEFIVQFCVLAWAEKSPSLTTYTDNMRLLDTLAEQKLLSQEYVSALKQAYCIFRDRGHKEALQENKAFAAQDELVEIRQQVADIWQVLMT</sequence>
<dbReference type="GO" id="GO:0047388">
    <property type="term" value="F:[glutamine synthetase]-adenylyl-L-tyrosine phosphorylase activity"/>
    <property type="evidence" value="ECO:0007669"/>
    <property type="project" value="UniProtKB-EC"/>
</dbReference>
<dbReference type="InterPro" id="IPR043519">
    <property type="entry name" value="NT_sf"/>
</dbReference>
<dbReference type="HAMAP" id="MF_00802">
    <property type="entry name" value="GlnE"/>
    <property type="match status" value="1"/>
</dbReference>
<dbReference type="GO" id="GO:0005829">
    <property type="term" value="C:cytosol"/>
    <property type="evidence" value="ECO:0007669"/>
    <property type="project" value="TreeGrafter"/>
</dbReference>
<comment type="cofactor">
    <cofactor evidence="7">
        <name>Mg(2+)</name>
        <dbReference type="ChEBI" id="CHEBI:18420"/>
    </cofactor>
</comment>
<protein>
    <recommendedName>
        <fullName evidence="7">Bifunctional glutamine synthetase adenylyltransferase/adenylyl-removing enzyme</fullName>
    </recommendedName>
    <alternativeName>
        <fullName evidence="7">ATP:glutamine synthetase adenylyltransferase</fullName>
    </alternativeName>
    <alternativeName>
        <fullName evidence="7">ATase</fullName>
    </alternativeName>
    <domain>
        <recommendedName>
            <fullName evidence="7">Glutamine synthetase adenylyl-L-tyrosine phosphorylase</fullName>
            <ecNumber evidence="7">2.7.7.89</ecNumber>
        </recommendedName>
        <alternativeName>
            <fullName evidence="7">Adenylyl removase</fullName>
            <shortName evidence="7">AR</shortName>
            <shortName evidence="7">AT-N</shortName>
        </alternativeName>
    </domain>
    <domain>
        <recommendedName>
            <fullName evidence="7">Glutamine synthetase adenylyl transferase</fullName>
            <ecNumber evidence="7">2.7.7.42</ecNumber>
        </recommendedName>
        <alternativeName>
            <fullName evidence="7">Adenylyl transferase</fullName>
            <shortName evidence="7">AT</shortName>
            <shortName evidence="7">AT-C</shortName>
        </alternativeName>
    </domain>
</protein>
<dbReference type="FunFam" id="3.30.460.10:FF:000009">
    <property type="entry name" value="Bifunctional glutamine synthetase adenylyltransferase/adenylyl-removing enzyme"/>
    <property type="match status" value="1"/>
</dbReference>
<keyword evidence="3 7" id="KW-0547">Nucleotide-binding</keyword>
<feature type="domain" description="Glutamate-ammonia ligase adenylyltransferase repeated" evidence="8">
    <location>
        <begin position="558"/>
        <end position="810"/>
    </location>
</feature>
<dbReference type="CDD" id="cd05401">
    <property type="entry name" value="NT_GlnE_GlnD_like"/>
    <property type="match status" value="2"/>
</dbReference>
<name>A0A1V8M4Z0_9GAMM</name>
<dbReference type="Gene3D" id="3.30.460.10">
    <property type="entry name" value="Beta Polymerase, domain 2"/>
    <property type="match status" value="2"/>
</dbReference>
<organism evidence="10 11">
    <name type="scientific">Methyloprofundus sedimenti</name>
    <dbReference type="NCBI Taxonomy" id="1420851"/>
    <lineage>
        <taxon>Bacteria</taxon>
        <taxon>Pseudomonadati</taxon>
        <taxon>Pseudomonadota</taxon>
        <taxon>Gammaproteobacteria</taxon>
        <taxon>Methylococcales</taxon>
        <taxon>Methylococcaceae</taxon>
        <taxon>Methyloprofundus</taxon>
    </lineage>
</organism>
<keyword evidence="1 7" id="KW-0808">Transferase</keyword>
<evidence type="ECO:0000259" key="8">
    <source>
        <dbReference type="Pfam" id="PF03710"/>
    </source>
</evidence>
<dbReference type="Gene3D" id="1.10.4050.10">
    <property type="entry name" value="Glutamine synthase adenylyltransferase GlnE"/>
    <property type="match status" value="1"/>
</dbReference>
<evidence type="ECO:0000256" key="2">
    <source>
        <dbReference type="ARBA" id="ARBA00022695"/>
    </source>
</evidence>
<dbReference type="GO" id="GO:0000287">
    <property type="term" value="F:magnesium ion binding"/>
    <property type="evidence" value="ECO:0007669"/>
    <property type="project" value="UniProtKB-UniRule"/>
</dbReference>
<keyword evidence="5 7" id="KW-0460">Magnesium</keyword>
<dbReference type="RefSeq" id="WP_080521243.1">
    <property type="nucleotide sequence ID" value="NZ_LPUF01000001.1"/>
</dbReference>
<dbReference type="FunFam" id="1.20.120.330:FF:000005">
    <property type="entry name" value="Bifunctional glutamine synthetase adenylyltransferase/adenylyl-removing enzyme"/>
    <property type="match status" value="1"/>
</dbReference>
<dbReference type="InterPro" id="IPR013546">
    <property type="entry name" value="PII_UdlTrfase/GS_AdlTrfase"/>
</dbReference>
<dbReference type="InterPro" id="IPR023057">
    <property type="entry name" value="GlnE"/>
</dbReference>
<dbReference type="GO" id="GO:0000820">
    <property type="term" value="P:regulation of glutamine family amino acid metabolic process"/>
    <property type="evidence" value="ECO:0007669"/>
    <property type="project" value="UniProtKB-UniRule"/>
</dbReference>
<proteinExistence type="inferred from homology"/>
<evidence type="ECO:0000256" key="3">
    <source>
        <dbReference type="ARBA" id="ARBA00022741"/>
    </source>
</evidence>
<dbReference type="SUPFAM" id="SSF81301">
    <property type="entry name" value="Nucleotidyltransferase"/>
    <property type="match status" value="2"/>
</dbReference>
<gene>
    <name evidence="7" type="primary">glnE</name>
    <name evidence="10" type="ORF">AU255_01565</name>
</gene>
<evidence type="ECO:0000313" key="11">
    <source>
        <dbReference type="Proteomes" id="UP000191980"/>
    </source>
</evidence>
<dbReference type="Pfam" id="PF08335">
    <property type="entry name" value="GlnD_UR_UTase"/>
    <property type="match status" value="2"/>
</dbReference>
<dbReference type="Proteomes" id="UP000191980">
    <property type="component" value="Unassembled WGS sequence"/>
</dbReference>
<dbReference type="SUPFAM" id="SSF81593">
    <property type="entry name" value="Nucleotidyltransferase substrate binding subunit/domain"/>
    <property type="match status" value="2"/>
</dbReference>
<evidence type="ECO:0000256" key="4">
    <source>
        <dbReference type="ARBA" id="ARBA00022840"/>
    </source>
</evidence>
<dbReference type="GO" id="GO:0005524">
    <property type="term" value="F:ATP binding"/>
    <property type="evidence" value="ECO:0007669"/>
    <property type="project" value="UniProtKB-UniRule"/>
</dbReference>
<comment type="function">
    <text evidence="7">Involved in the regulation of glutamine synthetase GlnA, a key enzyme in the process to assimilate ammonia. When cellular nitrogen levels are high, the C-terminal adenylyl transferase (AT) inactivates GlnA by covalent transfer of an adenylyl group from ATP to specific tyrosine residue of GlnA, thus reducing its activity. Conversely, when nitrogen levels are low, the N-terminal adenylyl removase (AR) activates GlnA by removing the adenylyl group by phosphorolysis, increasing its activity. The regulatory region of GlnE binds the signal transduction protein PII (GlnB) which indicates the nitrogen status of the cell.</text>
</comment>
<evidence type="ECO:0000313" key="10">
    <source>
        <dbReference type="EMBL" id="OQK16619.1"/>
    </source>
</evidence>
<dbReference type="PANTHER" id="PTHR30621:SF0">
    <property type="entry name" value="BIFUNCTIONAL GLUTAMINE SYNTHETASE ADENYLYLTRANSFERASE_ADENYLYL-REMOVING ENZYME"/>
    <property type="match status" value="1"/>
</dbReference>
<dbReference type="GO" id="GO:0008882">
    <property type="term" value="F:[glutamate-ammonia-ligase] adenylyltransferase activity"/>
    <property type="evidence" value="ECO:0007669"/>
    <property type="project" value="UniProtKB-UniRule"/>
</dbReference>
<dbReference type="PANTHER" id="PTHR30621">
    <property type="entry name" value="GLUTAMINE SYNTHETASE ADENYLYLTRANSFERASE"/>
    <property type="match status" value="1"/>
</dbReference>
<dbReference type="AlphaFoldDB" id="A0A1V8M4Z0"/>
<feature type="region of interest" description="Adenylyl transferase" evidence="7">
    <location>
        <begin position="458"/>
        <end position="950"/>
    </location>
</feature>
<dbReference type="EMBL" id="LPUF01000001">
    <property type="protein sequence ID" value="OQK16619.1"/>
    <property type="molecule type" value="Genomic_DNA"/>
</dbReference>
<evidence type="ECO:0000256" key="1">
    <source>
        <dbReference type="ARBA" id="ARBA00022679"/>
    </source>
</evidence>
<dbReference type="EC" id="2.7.7.42" evidence="7"/>
<evidence type="ECO:0000256" key="6">
    <source>
        <dbReference type="ARBA" id="ARBA00023268"/>
    </source>
</evidence>
<dbReference type="Pfam" id="PF03710">
    <property type="entry name" value="GlnE"/>
    <property type="match status" value="2"/>
</dbReference>
<comment type="similarity">
    <text evidence="7">Belongs to the GlnE family.</text>
</comment>
<keyword evidence="11" id="KW-1185">Reference proteome</keyword>
<keyword evidence="4 7" id="KW-0067">ATP-binding</keyword>
<reference evidence="10 11" key="1">
    <citation type="submission" date="2015-12" db="EMBL/GenBank/DDBJ databases">
        <authorList>
            <person name="Shamseldin A."/>
            <person name="Moawad H."/>
            <person name="Abd El-Rahim W.M."/>
            <person name="Sadowsky M.J."/>
        </authorList>
    </citation>
    <scope>NUCLEOTIDE SEQUENCE [LARGE SCALE GENOMIC DNA]</scope>
    <source>
        <strain evidence="10 11">WF1</strain>
    </source>
</reference>
<comment type="catalytic activity">
    <reaction evidence="7">
        <text>[glutamine synthetase]-L-tyrosine + ATP = [glutamine synthetase]-O(4)-(5'-adenylyl)-L-tyrosine + diphosphate</text>
        <dbReference type="Rhea" id="RHEA:18589"/>
        <dbReference type="Rhea" id="RHEA-COMP:10660"/>
        <dbReference type="Rhea" id="RHEA-COMP:10661"/>
        <dbReference type="ChEBI" id="CHEBI:30616"/>
        <dbReference type="ChEBI" id="CHEBI:33019"/>
        <dbReference type="ChEBI" id="CHEBI:46858"/>
        <dbReference type="ChEBI" id="CHEBI:83624"/>
        <dbReference type="EC" id="2.7.7.42"/>
    </reaction>
</comment>
<keyword evidence="6 7" id="KW-0511">Multifunctional enzyme</keyword>
<evidence type="ECO:0000256" key="7">
    <source>
        <dbReference type="HAMAP-Rule" id="MF_00802"/>
    </source>
</evidence>
<dbReference type="Gene3D" id="1.20.120.330">
    <property type="entry name" value="Nucleotidyltransferases domain 2"/>
    <property type="match status" value="2"/>
</dbReference>
<evidence type="ECO:0000256" key="5">
    <source>
        <dbReference type="ARBA" id="ARBA00022842"/>
    </source>
</evidence>
<feature type="domain" description="PII-uridylyltransferase/Glutamine-synthetase adenylyltransferase" evidence="9">
    <location>
        <begin position="828"/>
        <end position="915"/>
    </location>
</feature>
<feature type="domain" description="PII-uridylyltransferase/Glutamine-synthetase adenylyltransferase" evidence="9">
    <location>
        <begin position="307"/>
        <end position="445"/>
    </location>
</feature>